<sequence>KEKVRKATKRATPFCEVMECTSCARGRALDFNGPLPGSSPIGRLTQLLTPIGFALGLHEFRESTVVPVKL</sequence>
<feature type="non-terminal residue" evidence="1">
    <location>
        <position position="1"/>
    </location>
</feature>
<keyword evidence="2" id="KW-1185">Reference proteome</keyword>
<evidence type="ECO:0000313" key="1">
    <source>
        <dbReference type="EMBL" id="CAG8686762.1"/>
    </source>
</evidence>
<proteinExistence type="predicted"/>
<organism evidence="1 2">
    <name type="scientific">Ambispora leptoticha</name>
    <dbReference type="NCBI Taxonomy" id="144679"/>
    <lineage>
        <taxon>Eukaryota</taxon>
        <taxon>Fungi</taxon>
        <taxon>Fungi incertae sedis</taxon>
        <taxon>Mucoromycota</taxon>
        <taxon>Glomeromycotina</taxon>
        <taxon>Glomeromycetes</taxon>
        <taxon>Archaeosporales</taxon>
        <taxon>Ambisporaceae</taxon>
        <taxon>Ambispora</taxon>
    </lineage>
</organism>
<gene>
    <name evidence="1" type="ORF">ALEPTO_LOCUS11051</name>
</gene>
<protein>
    <submittedName>
        <fullName evidence="1">7191_t:CDS:1</fullName>
    </submittedName>
</protein>
<evidence type="ECO:0000313" key="2">
    <source>
        <dbReference type="Proteomes" id="UP000789508"/>
    </source>
</evidence>
<dbReference type="AlphaFoldDB" id="A0A9N9ERL0"/>
<name>A0A9N9ERL0_9GLOM</name>
<accession>A0A9N9ERL0</accession>
<dbReference type="EMBL" id="CAJVPS010015480">
    <property type="protein sequence ID" value="CAG8686762.1"/>
    <property type="molecule type" value="Genomic_DNA"/>
</dbReference>
<dbReference type="Proteomes" id="UP000789508">
    <property type="component" value="Unassembled WGS sequence"/>
</dbReference>
<reference evidence="1" key="1">
    <citation type="submission" date="2021-06" db="EMBL/GenBank/DDBJ databases">
        <authorList>
            <person name="Kallberg Y."/>
            <person name="Tangrot J."/>
            <person name="Rosling A."/>
        </authorList>
    </citation>
    <scope>NUCLEOTIDE SEQUENCE</scope>
    <source>
        <strain evidence="1">FL130A</strain>
    </source>
</reference>
<comment type="caution">
    <text evidence="1">The sequence shown here is derived from an EMBL/GenBank/DDBJ whole genome shotgun (WGS) entry which is preliminary data.</text>
</comment>